<comment type="caution">
    <text evidence="1">The sequence shown here is derived from an EMBL/GenBank/DDBJ whole genome shotgun (WGS) entry which is preliminary data.</text>
</comment>
<sequence>MAQLIADSSANISYNNEIGLHNSLFVKKLAMKRILEKYNSPLKDEVDSFISACQKYDLDCFLLPSISGLESTFGKFILPASHNPFGWGGG</sequence>
<evidence type="ECO:0000313" key="2">
    <source>
        <dbReference type="Proteomes" id="UP000034344"/>
    </source>
</evidence>
<dbReference type="EMBL" id="LBRS01000009">
    <property type="protein sequence ID" value="KKQ01415.1"/>
    <property type="molecule type" value="Genomic_DNA"/>
</dbReference>
<reference evidence="1 2" key="1">
    <citation type="journal article" date="2015" name="Nature">
        <title>rRNA introns, odd ribosomes, and small enigmatic genomes across a large radiation of phyla.</title>
        <authorList>
            <person name="Brown C.T."/>
            <person name="Hug L.A."/>
            <person name="Thomas B.C."/>
            <person name="Sharon I."/>
            <person name="Castelle C.J."/>
            <person name="Singh A."/>
            <person name="Wilkins M.J."/>
            <person name="Williams K.H."/>
            <person name="Banfield J.F."/>
        </authorList>
    </citation>
    <scope>NUCLEOTIDE SEQUENCE [LARGE SCALE GENOMIC DNA]</scope>
</reference>
<protein>
    <submittedName>
        <fullName evidence="1">Uncharacterized protein</fullName>
    </submittedName>
</protein>
<organism evidence="1 2">
    <name type="scientific">Candidatus Roizmanbacteria bacterium GW2011_GWA2_36_23</name>
    <dbReference type="NCBI Taxonomy" id="1618480"/>
    <lineage>
        <taxon>Bacteria</taxon>
        <taxon>Candidatus Roizmaniibacteriota</taxon>
    </lineage>
</organism>
<evidence type="ECO:0000313" key="1">
    <source>
        <dbReference type="EMBL" id="KKQ01415.1"/>
    </source>
</evidence>
<dbReference type="STRING" id="1618480.US11_C0009G0027"/>
<gene>
    <name evidence="1" type="ORF">US11_C0009G0027</name>
</gene>
<proteinExistence type="predicted"/>
<dbReference type="AlphaFoldDB" id="A0A0G0EK14"/>
<accession>A0A0G0EK14</accession>
<name>A0A0G0EK14_9BACT</name>
<dbReference type="Proteomes" id="UP000034344">
    <property type="component" value="Unassembled WGS sequence"/>
</dbReference>